<accession>A0ABQ8JH29</accession>
<sequence>MKRKNKNKPVIQINTSFVQPDCHGHEKLNDPTIQRINNGFLSNTDKAYFKKIYFFSGQDQLFYYHEQQ</sequence>
<gene>
    <name evidence="1" type="ORF">DERP_002211</name>
</gene>
<dbReference type="Proteomes" id="UP000887458">
    <property type="component" value="Unassembled WGS sequence"/>
</dbReference>
<comment type="caution">
    <text evidence="1">The sequence shown here is derived from an EMBL/GenBank/DDBJ whole genome shotgun (WGS) entry which is preliminary data.</text>
</comment>
<reference evidence="1 2" key="1">
    <citation type="journal article" date="2018" name="J. Allergy Clin. Immunol.">
        <title>High-quality assembly of Dermatophagoides pteronyssinus genome and transcriptome reveals a wide range of novel allergens.</title>
        <authorList>
            <person name="Liu X.Y."/>
            <person name="Yang K.Y."/>
            <person name="Wang M.Q."/>
            <person name="Kwok J.S."/>
            <person name="Zeng X."/>
            <person name="Yang Z."/>
            <person name="Xiao X.J."/>
            <person name="Lau C.P."/>
            <person name="Li Y."/>
            <person name="Huang Z.M."/>
            <person name="Ba J.G."/>
            <person name="Yim A.K."/>
            <person name="Ouyang C.Y."/>
            <person name="Ngai S.M."/>
            <person name="Chan T.F."/>
            <person name="Leung E.L."/>
            <person name="Liu L."/>
            <person name="Liu Z.G."/>
            <person name="Tsui S.K."/>
        </authorList>
    </citation>
    <scope>NUCLEOTIDE SEQUENCE [LARGE SCALE GENOMIC DNA]</scope>
    <source>
        <strain evidence="1">Derp</strain>
    </source>
</reference>
<reference evidence="1 2" key="2">
    <citation type="journal article" date="2022" name="Mol. Biol. Evol.">
        <title>Comparative Genomics Reveals Insights into the Divergent Evolution of Astigmatic Mites and Household Pest Adaptations.</title>
        <authorList>
            <person name="Xiong Q."/>
            <person name="Wan A.T."/>
            <person name="Liu X."/>
            <person name="Fung C.S."/>
            <person name="Xiao X."/>
            <person name="Malainual N."/>
            <person name="Hou J."/>
            <person name="Wang L."/>
            <person name="Wang M."/>
            <person name="Yang K.Y."/>
            <person name="Cui Y."/>
            <person name="Leung E.L."/>
            <person name="Nong W."/>
            <person name="Shin S.K."/>
            <person name="Au S.W."/>
            <person name="Jeong K.Y."/>
            <person name="Chew F.T."/>
            <person name="Hui J.H."/>
            <person name="Leung T.F."/>
            <person name="Tungtrongchitr A."/>
            <person name="Zhong N."/>
            <person name="Liu Z."/>
            <person name="Tsui S.K."/>
        </authorList>
    </citation>
    <scope>NUCLEOTIDE SEQUENCE [LARGE SCALE GENOMIC DNA]</scope>
    <source>
        <strain evidence="1">Derp</strain>
    </source>
</reference>
<name>A0ABQ8JH29_DERPT</name>
<protein>
    <submittedName>
        <fullName evidence="1">Uncharacterized protein</fullName>
    </submittedName>
</protein>
<keyword evidence="2" id="KW-1185">Reference proteome</keyword>
<evidence type="ECO:0000313" key="1">
    <source>
        <dbReference type="EMBL" id="KAH9421921.1"/>
    </source>
</evidence>
<evidence type="ECO:0000313" key="2">
    <source>
        <dbReference type="Proteomes" id="UP000887458"/>
    </source>
</evidence>
<proteinExistence type="predicted"/>
<organism evidence="1 2">
    <name type="scientific">Dermatophagoides pteronyssinus</name>
    <name type="common">European house dust mite</name>
    <dbReference type="NCBI Taxonomy" id="6956"/>
    <lineage>
        <taxon>Eukaryota</taxon>
        <taxon>Metazoa</taxon>
        <taxon>Ecdysozoa</taxon>
        <taxon>Arthropoda</taxon>
        <taxon>Chelicerata</taxon>
        <taxon>Arachnida</taxon>
        <taxon>Acari</taxon>
        <taxon>Acariformes</taxon>
        <taxon>Sarcoptiformes</taxon>
        <taxon>Astigmata</taxon>
        <taxon>Psoroptidia</taxon>
        <taxon>Analgoidea</taxon>
        <taxon>Pyroglyphidae</taxon>
        <taxon>Dermatophagoidinae</taxon>
        <taxon>Dermatophagoides</taxon>
    </lineage>
</organism>
<dbReference type="EMBL" id="NJHN03000037">
    <property type="protein sequence ID" value="KAH9421921.1"/>
    <property type="molecule type" value="Genomic_DNA"/>
</dbReference>